<reference evidence="2" key="1">
    <citation type="submission" date="2022-11" db="UniProtKB">
        <authorList>
            <consortium name="WormBaseParasite"/>
        </authorList>
    </citation>
    <scope>IDENTIFICATION</scope>
</reference>
<keyword evidence="1" id="KW-1185">Reference proteome</keyword>
<evidence type="ECO:0000313" key="2">
    <source>
        <dbReference type="WBParaSite" id="nRc.2.0.1.t44253-RA"/>
    </source>
</evidence>
<evidence type="ECO:0000313" key="1">
    <source>
        <dbReference type="Proteomes" id="UP000887565"/>
    </source>
</evidence>
<organism evidence="1 2">
    <name type="scientific">Romanomermis culicivorax</name>
    <name type="common">Nematode worm</name>
    <dbReference type="NCBI Taxonomy" id="13658"/>
    <lineage>
        <taxon>Eukaryota</taxon>
        <taxon>Metazoa</taxon>
        <taxon>Ecdysozoa</taxon>
        <taxon>Nematoda</taxon>
        <taxon>Enoplea</taxon>
        <taxon>Dorylaimia</taxon>
        <taxon>Mermithida</taxon>
        <taxon>Mermithoidea</taxon>
        <taxon>Mermithidae</taxon>
        <taxon>Romanomermis</taxon>
    </lineage>
</organism>
<dbReference type="WBParaSite" id="nRc.2.0.1.t44253-RA">
    <property type="protein sequence ID" value="nRc.2.0.1.t44253-RA"/>
    <property type="gene ID" value="nRc.2.0.1.g44253"/>
</dbReference>
<name>A0A915KZ78_ROMCU</name>
<proteinExistence type="predicted"/>
<accession>A0A915KZ78</accession>
<protein>
    <submittedName>
        <fullName evidence="2">Uncharacterized protein</fullName>
    </submittedName>
</protein>
<dbReference type="Proteomes" id="UP000887565">
    <property type="component" value="Unplaced"/>
</dbReference>
<sequence length="151" mass="17790">MDMYGFMKWQKCTIDFKIGFNSNLFNIFTSEAKVGFFVQQSQFKLEKRQIQWCPRKWRNLKIESNMIDCILSPKRQFKRFLFHWMQLVQLYKMLFGGLKICNASSPVCNMAIPNECLENLEKNTSSKTAAVEGLKLSWNHCHFATFLPQIA</sequence>
<dbReference type="AlphaFoldDB" id="A0A915KZ78"/>